<dbReference type="EMBL" id="BSXN01004727">
    <property type="protein sequence ID" value="GME81738.1"/>
    <property type="molecule type" value="Genomic_DNA"/>
</dbReference>
<dbReference type="Proteomes" id="UP001165120">
    <property type="component" value="Unassembled WGS sequence"/>
</dbReference>
<evidence type="ECO:0000313" key="2">
    <source>
        <dbReference type="EMBL" id="GME81738.1"/>
    </source>
</evidence>
<accession>A0A9W6WKU1</accession>
<proteinExistence type="predicted"/>
<dbReference type="AlphaFoldDB" id="A0A9W6WKU1"/>
<organism evidence="2 3">
    <name type="scientific">Candida boidinii</name>
    <name type="common">Yeast</name>
    <dbReference type="NCBI Taxonomy" id="5477"/>
    <lineage>
        <taxon>Eukaryota</taxon>
        <taxon>Fungi</taxon>
        <taxon>Dikarya</taxon>
        <taxon>Ascomycota</taxon>
        <taxon>Saccharomycotina</taxon>
        <taxon>Pichiomycetes</taxon>
        <taxon>Pichiales</taxon>
        <taxon>Pichiaceae</taxon>
        <taxon>Ogataea</taxon>
        <taxon>Ogataea/Candida clade</taxon>
    </lineage>
</organism>
<evidence type="ECO:0000256" key="1">
    <source>
        <dbReference type="SAM" id="Phobius"/>
    </source>
</evidence>
<dbReference type="OrthoDB" id="3984062at2759"/>
<protein>
    <submittedName>
        <fullName evidence="2">Unnamed protein product</fullName>
    </submittedName>
</protein>
<keyword evidence="1" id="KW-0812">Transmembrane</keyword>
<comment type="caution">
    <text evidence="2">The sequence shown here is derived from an EMBL/GenBank/DDBJ whole genome shotgun (WGS) entry which is preliminary data.</text>
</comment>
<gene>
    <name evidence="2" type="ORF">Cboi02_000663900</name>
</gene>
<evidence type="ECO:0000313" key="3">
    <source>
        <dbReference type="Proteomes" id="UP001165120"/>
    </source>
</evidence>
<sequence length="77" mass="8613">MSGGHGHGFIPSWVKPPTGGWMHTPKNHNVNGLIALGGYFGIMYLLYLQGEKNSYNPRTAYSYATIQKWNEAAKEEK</sequence>
<keyword evidence="1" id="KW-1133">Transmembrane helix</keyword>
<reference evidence="2" key="1">
    <citation type="submission" date="2023-04" db="EMBL/GenBank/DDBJ databases">
        <title>Candida boidinii NBRC 10035.</title>
        <authorList>
            <person name="Ichikawa N."/>
            <person name="Sato H."/>
            <person name="Tonouchi N."/>
        </authorList>
    </citation>
    <scope>NUCLEOTIDE SEQUENCE</scope>
    <source>
        <strain evidence="2">NBRC 10035</strain>
    </source>
</reference>
<keyword evidence="1" id="KW-0472">Membrane</keyword>
<name>A0A9W6WKU1_CANBO</name>
<keyword evidence="3" id="KW-1185">Reference proteome</keyword>
<feature type="transmembrane region" description="Helical" evidence="1">
    <location>
        <begin position="30"/>
        <end position="48"/>
    </location>
</feature>